<dbReference type="EMBL" id="CP012959">
    <property type="protein sequence ID" value="AMQ93761.1"/>
    <property type="molecule type" value="Genomic_DNA"/>
</dbReference>
<dbReference type="eggNOG" id="COG1716">
    <property type="taxonomic scope" value="Bacteria"/>
</dbReference>
<evidence type="ECO:0000313" key="4">
    <source>
        <dbReference type="EMBL" id="PHO20425.1"/>
    </source>
</evidence>
<gene>
    <name evidence="2" type="ORF">ACT75_04095</name>
    <name evidence="3" type="ORF">ACT75_07330</name>
    <name evidence="4" type="ORF">CQR80_06620</name>
    <name evidence="5" type="ORF">FXB79_11030</name>
</gene>
<dbReference type="Proteomes" id="UP000323012">
    <property type="component" value="Unassembled WGS sequence"/>
</dbReference>
<sequence>MLTERLLSEAGKLSENQPHFLFYPHRALLPQTNTPNLIKQTYVIPAWAEQYAASTFALFEVPSVIESCLWHDDPDDKCYAVINSATSRFFPDLFRIEGVRYACLFQGEKAEIYAGSAPYLVELPKGHDILPRLFCRNGENYVDGINYGERNIGIFFRSQADFDALLNHFRQWLMLQDYTGHWYYLRFFDPVILEEYLDRLQTYPTKLSAFFNGDMIEKIFSIKGGDELVEYTPMVDFSAVRQAKKQLDRFEIEAFIEQHNCFQCKKILDELMAQHPEFAQAYGQGIVEKTVNHAYHLVKAANMRESGSILQLALANLMYGDSVNYLDPENQLNRILLSHDLTEQEKQFYLDKRFDELEKQGRIHHQLQSTGATGV</sequence>
<proteinExistence type="predicted"/>
<accession>A0A142G121</accession>
<dbReference type="Proteomes" id="UP000226080">
    <property type="component" value="Unassembled WGS sequence"/>
</dbReference>
<dbReference type="RefSeq" id="WP_005539200.1">
    <property type="nucleotide sequence ID" value="NZ_CP012959.1"/>
</dbReference>
<dbReference type="EMBL" id="PCGW01000011">
    <property type="protein sequence ID" value="PHO20425.1"/>
    <property type="molecule type" value="Genomic_DNA"/>
</dbReference>
<name>A0A142G121_AGGAC</name>
<dbReference type="Proteomes" id="UP000072236">
    <property type="component" value="Chromosome"/>
</dbReference>
<evidence type="ECO:0000313" key="6">
    <source>
        <dbReference type="Proteomes" id="UP000072236"/>
    </source>
</evidence>
<dbReference type="EMBL" id="CP012959">
    <property type="protein sequence ID" value="AMQ94351.1"/>
    <property type="molecule type" value="Genomic_DNA"/>
</dbReference>
<dbReference type="KEGG" id="aact:ACT75_07330"/>
<organism evidence="5 8">
    <name type="scientific">Aggregatibacter actinomycetemcomitans</name>
    <name type="common">Actinobacillus actinomycetemcomitans</name>
    <name type="synonym">Haemophilus actinomycetemcomitans</name>
    <dbReference type="NCBI Taxonomy" id="714"/>
    <lineage>
        <taxon>Bacteria</taxon>
        <taxon>Pseudomonadati</taxon>
        <taxon>Pseudomonadota</taxon>
        <taxon>Gammaproteobacteria</taxon>
        <taxon>Pasteurellales</taxon>
        <taxon>Pasteurellaceae</taxon>
        <taxon>Aggregatibacter</taxon>
    </lineage>
</organism>
<evidence type="ECO:0000313" key="3">
    <source>
        <dbReference type="EMBL" id="AMQ94351.1"/>
    </source>
</evidence>
<reference evidence="2 6" key="1">
    <citation type="submission" date="2015-10" db="EMBL/GenBank/DDBJ databases">
        <title>Tn-seq of a polymicrobial infection.</title>
        <authorList>
            <person name="Stacy A."/>
            <person name="Rumbaugh K.P."/>
            <person name="Whiteley M."/>
        </authorList>
    </citation>
    <scope>NUCLEOTIDE SEQUENCE [LARGE SCALE GENOMIC DNA]</scope>
    <source>
        <strain evidence="2 6">624</strain>
    </source>
</reference>
<evidence type="ECO:0000259" key="1">
    <source>
        <dbReference type="Pfam" id="PF13503"/>
    </source>
</evidence>
<dbReference type="OrthoDB" id="5680739at2"/>
<evidence type="ECO:0000313" key="8">
    <source>
        <dbReference type="Proteomes" id="UP000323012"/>
    </source>
</evidence>
<dbReference type="InterPro" id="IPR025391">
    <property type="entry name" value="DUF4123"/>
</dbReference>
<dbReference type="KEGG" id="aact:ACT75_04095"/>
<dbReference type="EMBL" id="VSED01000050">
    <property type="protein sequence ID" value="TYA38020.1"/>
    <property type="molecule type" value="Genomic_DNA"/>
</dbReference>
<evidence type="ECO:0000313" key="5">
    <source>
        <dbReference type="EMBL" id="TYA38020.1"/>
    </source>
</evidence>
<reference evidence="5 8" key="3">
    <citation type="submission" date="2019-08" db="EMBL/GenBank/DDBJ databases">
        <title>Whole genome sequencing of Aggregatibacter actinomycetemcomitans cultured from blood stream infections in Denmark reveals a novel phylogenetic lineage expressing serotype a membrane O polysaccharide.</title>
        <authorList>
            <person name="Nedergaard S."/>
            <person name="Kobel C.M."/>
            <person name="Nielsen M.B."/>
            <person name="Moeller R.T."/>
            <person name="Jensen A.B."/>
            <person name="Noerskov-Lauritsen N."/>
        </authorList>
    </citation>
    <scope>NUCLEOTIDE SEQUENCE [LARGE SCALE GENOMIC DNA]</scope>
    <source>
        <strain evidence="5 8">PN_563</strain>
    </source>
</reference>
<evidence type="ECO:0000313" key="7">
    <source>
        <dbReference type="Proteomes" id="UP000226080"/>
    </source>
</evidence>
<protein>
    <submittedName>
        <fullName evidence="5">DUF4123 domain-containing protein</fullName>
    </submittedName>
</protein>
<feature type="domain" description="DUF4123" evidence="1">
    <location>
        <begin position="78"/>
        <end position="200"/>
    </location>
</feature>
<evidence type="ECO:0000313" key="2">
    <source>
        <dbReference type="EMBL" id="AMQ93761.1"/>
    </source>
</evidence>
<reference evidence="4 7" key="2">
    <citation type="submission" date="2017-10" db="EMBL/GenBank/DDBJ databases">
        <title>Draft genome sequences of Aggregatibacter actinomycetemcomitans strains 310a and 310b.</title>
        <authorList>
            <person name="May A.C."/>
            <person name="Ohta H."/>
            <person name="Maeda H."/>
            <person name="Kokeguchi S."/>
            <person name="Cugini C."/>
        </authorList>
    </citation>
    <scope>NUCLEOTIDE SEQUENCE [LARGE SCALE GENOMIC DNA]</scope>
    <source>
        <strain evidence="4 7">310b</strain>
    </source>
</reference>
<dbReference type="AlphaFoldDB" id="A0A142G121"/>
<keyword evidence="7" id="KW-1185">Reference proteome</keyword>
<dbReference type="Pfam" id="PF13503">
    <property type="entry name" value="DUF4123"/>
    <property type="match status" value="1"/>
</dbReference>